<comment type="caution">
    <text evidence="1">The sequence shown here is derived from an EMBL/GenBank/DDBJ whole genome shotgun (WGS) entry which is preliminary data.</text>
</comment>
<accession>A0A367IVF9</accession>
<dbReference type="STRING" id="4846.A0A367IVF9"/>
<dbReference type="Gene3D" id="2.80.10.50">
    <property type="match status" value="1"/>
</dbReference>
<evidence type="ECO:0000313" key="1">
    <source>
        <dbReference type="EMBL" id="RCH81680.1"/>
    </source>
</evidence>
<organism evidence="1 2">
    <name type="scientific">Rhizopus stolonifer</name>
    <name type="common">Rhizopus nigricans</name>
    <dbReference type="NCBI Taxonomy" id="4846"/>
    <lineage>
        <taxon>Eukaryota</taxon>
        <taxon>Fungi</taxon>
        <taxon>Fungi incertae sedis</taxon>
        <taxon>Mucoromycota</taxon>
        <taxon>Mucoromycotina</taxon>
        <taxon>Mucoromycetes</taxon>
        <taxon>Mucorales</taxon>
        <taxon>Mucorineae</taxon>
        <taxon>Rhizopodaceae</taxon>
        <taxon>Rhizopus</taxon>
    </lineage>
</organism>
<proteinExistence type="predicted"/>
<dbReference type="Proteomes" id="UP000253551">
    <property type="component" value="Unassembled WGS sequence"/>
</dbReference>
<evidence type="ECO:0000313" key="2">
    <source>
        <dbReference type="Proteomes" id="UP000253551"/>
    </source>
</evidence>
<gene>
    <name evidence="1" type="ORF">CU098_005913</name>
</gene>
<dbReference type="AlphaFoldDB" id="A0A367IVF9"/>
<evidence type="ECO:0008006" key="3">
    <source>
        <dbReference type="Google" id="ProtNLM"/>
    </source>
</evidence>
<sequence length="241" mass="27732">MSIGDWFYIKHVASEKIVSCSIVNQDTQVFVVKPQFSDNELWRWDGQYLLNKSTGLVLDIRKGRLRFIEDTEICLCSKEDLVNQLWFVNTDYKPARHLFGREIRAKTPLGNTIHSVSNSDWVLEVCAKQEKVILFPLHSDPSKRQQQRWEFIPEEDMHSNEDEEPGLLFEIESVNSSIVTPVDYYSPAPSISTQCDSSGFAYGLTPARKRGSSQSSVSSGRKQSVEDMFNCQHFLYHPKQF</sequence>
<protein>
    <recommendedName>
        <fullName evidence="3">Ricin B lectin domain-containing protein</fullName>
    </recommendedName>
</protein>
<dbReference type="SUPFAM" id="SSF50370">
    <property type="entry name" value="Ricin B-like lectins"/>
    <property type="match status" value="1"/>
</dbReference>
<dbReference type="EMBL" id="PJQM01005413">
    <property type="protein sequence ID" value="RCH81680.1"/>
    <property type="molecule type" value="Genomic_DNA"/>
</dbReference>
<dbReference type="InterPro" id="IPR035992">
    <property type="entry name" value="Ricin_B-like_lectins"/>
</dbReference>
<reference evidence="1 2" key="1">
    <citation type="journal article" date="2018" name="G3 (Bethesda)">
        <title>Phylogenetic and Phylogenomic Definition of Rhizopus Species.</title>
        <authorList>
            <person name="Gryganskyi A.P."/>
            <person name="Golan J."/>
            <person name="Dolatabadi S."/>
            <person name="Mondo S."/>
            <person name="Robb S."/>
            <person name="Idnurm A."/>
            <person name="Muszewska A."/>
            <person name="Steczkiewicz K."/>
            <person name="Masonjones S."/>
            <person name="Liao H.L."/>
            <person name="Gajdeczka M.T."/>
            <person name="Anike F."/>
            <person name="Vuek A."/>
            <person name="Anishchenko I.M."/>
            <person name="Voigt K."/>
            <person name="de Hoog G.S."/>
            <person name="Smith M.E."/>
            <person name="Heitman J."/>
            <person name="Vilgalys R."/>
            <person name="Stajich J.E."/>
        </authorList>
    </citation>
    <scope>NUCLEOTIDE SEQUENCE [LARGE SCALE GENOMIC DNA]</scope>
    <source>
        <strain evidence="1 2">LSU 92-RS-03</strain>
    </source>
</reference>
<keyword evidence="2" id="KW-1185">Reference proteome</keyword>
<dbReference type="OrthoDB" id="2222479at2759"/>
<name>A0A367IVF9_RHIST</name>